<dbReference type="PANTHER" id="PTHR45036">
    <property type="entry name" value="METHYLTRANSFERASE LIKE 7B"/>
    <property type="match status" value="1"/>
</dbReference>
<dbReference type="STRING" id="92696.A0A4R0RT17"/>
<dbReference type="Gene3D" id="3.40.50.150">
    <property type="entry name" value="Vaccinia Virus protein VP39"/>
    <property type="match status" value="1"/>
</dbReference>
<dbReference type="InterPro" id="IPR052356">
    <property type="entry name" value="Thiol_S-MT"/>
</dbReference>
<comment type="caution">
    <text evidence="1">The sequence shown here is derived from an EMBL/GenBank/DDBJ whole genome shotgun (WGS) entry which is preliminary data.</text>
</comment>
<dbReference type="Proteomes" id="UP000292702">
    <property type="component" value="Unassembled WGS sequence"/>
</dbReference>
<evidence type="ECO:0000313" key="2">
    <source>
        <dbReference type="Proteomes" id="UP000292702"/>
    </source>
</evidence>
<name>A0A4R0RT17_9APHY</name>
<protein>
    <recommendedName>
        <fullName evidence="3">Methyltransferase type 11 domain-containing protein</fullName>
    </recommendedName>
</protein>
<dbReference type="PANTHER" id="PTHR45036:SF1">
    <property type="entry name" value="METHYLTRANSFERASE LIKE 7A"/>
    <property type="match status" value="1"/>
</dbReference>
<dbReference type="InterPro" id="IPR029063">
    <property type="entry name" value="SAM-dependent_MTases_sf"/>
</dbReference>
<sequence>MKLSVALNFLLDLRFPISIAIKPTLRDIVQCPSLLIRPAALSDVFMHHLWAVFGAGVDENSNGHTANYLDSTKVTRYIALEPNVHMHAELRKRANAAGFTEADGTFLLLSLGAQDIDLICAAVGGTQQIDTLVSILTLCSVPDPVKTIYALLEKGLKPGGNLLFHEHVRNTREDVAWWQGFWNPVWGMFFGGCKMNRPTDVWIDEWPGWEERSVFTPEREAEEPERFFCHRVGQYVKAKAS</sequence>
<dbReference type="EMBL" id="RWJN01000022">
    <property type="protein sequence ID" value="TCD70362.1"/>
    <property type="molecule type" value="Genomic_DNA"/>
</dbReference>
<evidence type="ECO:0000313" key="1">
    <source>
        <dbReference type="EMBL" id="TCD70362.1"/>
    </source>
</evidence>
<dbReference type="OrthoDB" id="540004at2759"/>
<organism evidence="1 2">
    <name type="scientific">Steccherinum ochraceum</name>
    <dbReference type="NCBI Taxonomy" id="92696"/>
    <lineage>
        <taxon>Eukaryota</taxon>
        <taxon>Fungi</taxon>
        <taxon>Dikarya</taxon>
        <taxon>Basidiomycota</taxon>
        <taxon>Agaricomycotina</taxon>
        <taxon>Agaricomycetes</taxon>
        <taxon>Polyporales</taxon>
        <taxon>Steccherinaceae</taxon>
        <taxon>Steccherinum</taxon>
    </lineage>
</organism>
<reference evidence="1 2" key="1">
    <citation type="submission" date="2018-11" db="EMBL/GenBank/DDBJ databases">
        <title>Genome assembly of Steccherinum ochraceum LE-BIN_3174, the white-rot fungus of the Steccherinaceae family (The Residual Polyporoid clade, Polyporales, Basidiomycota).</title>
        <authorList>
            <person name="Fedorova T.V."/>
            <person name="Glazunova O.A."/>
            <person name="Landesman E.O."/>
            <person name="Moiseenko K.V."/>
            <person name="Psurtseva N.V."/>
            <person name="Savinova O.S."/>
            <person name="Shakhova N.V."/>
            <person name="Tyazhelova T.V."/>
            <person name="Vasina D.V."/>
        </authorList>
    </citation>
    <scope>NUCLEOTIDE SEQUENCE [LARGE SCALE GENOMIC DNA]</scope>
    <source>
        <strain evidence="1 2">LE-BIN_3174</strain>
    </source>
</reference>
<evidence type="ECO:0008006" key="3">
    <source>
        <dbReference type="Google" id="ProtNLM"/>
    </source>
</evidence>
<accession>A0A4R0RT17</accession>
<keyword evidence="2" id="KW-1185">Reference proteome</keyword>
<dbReference type="AlphaFoldDB" id="A0A4R0RT17"/>
<dbReference type="SUPFAM" id="SSF53335">
    <property type="entry name" value="S-adenosyl-L-methionine-dependent methyltransferases"/>
    <property type="match status" value="1"/>
</dbReference>
<gene>
    <name evidence="1" type="ORF">EIP91_003714</name>
</gene>
<proteinExistence type="predicted"/>